<reference evidence="1" key="2">
    <citation type="submission" date="2025-09" db="UniProtKB">
        <authorList>
            <consortium name="Ensembl"/>
        </authorList>
    </citation>
    <scope>IDENTIFICATION</scope>
</reference>
<evidence type="ECO:0000313" key="2">
    <source>
        <dbReference type="Proteomes" id="UP000233020"/>
    </source>
</evidence>
<evidence type="ECO:0000313" key="1">
    <source>
        <dbReference type="Ensembl" id="ENSANAP00000021770.1"/>
    </source>
</evidence>
<dbReference type="Proteomes" id="UP000233020">
    <property type="component" value="Unplaced"/>
</dbReference>
<dbReference type="Ensembl" id="ENSANAT00000039658.1">
    <property type="protein sequence ID" value="ENSANAP00000021770.1"/>
    <property type="gene ID" value="ENSANAG00000028677.1"/>
</dbReference>
<dbReference type="GeneTree" id="ENSGT00910000147283"/>
<proteinExistence type="predicted"/>
<accession>A0A2K5DLC2</accession>
<protein>
    <submittedName>
        <fullName evidence="1">Uncharacterized protein</fullName>
    </submittedName>
</protein>
<dbReference type="OMA" id="FLMGPSW"/>
<keyword evidence="2" id="KW-1185">Reference proteome</keyword>
<sequence>MRHHSLSAAQPWHLLHTDPSLTPKTSCSPLALPPCPLPSPLPFLMGPSGPHHPHTCRCQVH</sequence>
<reference evidence="1" key="1">
    <citation type="submission" date="2025-08" db="UniProtKB">
        <authorList>
            <consortium name="Ensembl"/>
        </authorList>
    </citation>
    <scope>IDENTIFICATION</scope>
</reference>
<organism evidence="1 2">
    <name type="scientific">Aotus nancymaae</name>
    <name type="common">Ma's night monkey</name>
    <dbReference type="NCBI Taxonomy" id="37293"/>
    <lineage>
        <taxon>Eukaryota</taxon>
        <taxon>Metazoa</taxon>
        <taxon>Chordata</taxon>
        <taxon>Craniata</taxon>
        <taxon>Vertebrata</taxon>
        <taxon>Euteleostomi</taxon>
        <taxon>Mammalia</taxon>
        <taxon>Eutheria</taxon>
        <taxon>Euarchontoglires</taxon>
        <taxon>Primates</taxon>
        <taxon>Haplorrhini</taxon>
        <taxon>Platyrrhini</taxon>
        <taxon>Aotidae</taxon>
        <taxon>Aotus</taxon>
    </lineage>
</organism>
<name>A0A2K5DLC2_AOTNA</name>
<dbReference type="AlphaFoldDB" id="A0A2K5DLC2"/>